<evidence type="ECO:0000256" key="14">
    <source>
        <dbReference type="ARBA" id="ARBA00023136"/>
    </source>
</evidence>
<keyword evidence="11 16" id="KW-0520">NAD</keyword>
<reference evidence="18" key="1">
    <citation type="journal article" date="2012" name="Parasitol. Res.">
        <title>Sequences and gene organization of the mitochondrial genomes of the liver flukes Opisthorchis viverrini and Clonorchis sinensis (Trematoda).</title>
        <authorList>
            <person name="Cai X.Q."/>
            <person name="Liu G.H."/>
            <person name="Song H.Q."/>
            <person name="Wu C.Y."/>
            <person name="Zou F.C."/>
            <person name="Yan H.K."/>
            <person name="Yuan Z.G."/>
            <person name="Lin R.Q."/>
            <person name="Zhu X.Q."/>
        </authorList>
    </citation>
    <scope>NUCLEOTIDE SEQUENCE</scope>
</reference>
<keyword evidence="13 16" id="KW-0496">Mitochondrion</keyword>
<feature type="transmembrane region" description="Helical" evidence="16">
    <location>
        <begin position="403"/>
        <end position="424"/>
    </location>
</feature>
<feature type="domain" description="NADH:quinone oxidoreductase/Mrp antiporter transmembrane" evidence="17">
    <location>
        <begin position="99"/>
        <end position="374"/>
    </location>
</feature>
<keyword evidence="6 16" id="KW-0679">Respiratory chain</keyword>
<evidence type="ECO:0000256" key="4">
    <source>
        <dbReference type="ARBA" id="ARBA00021006"/>
    </source>
</evidence>
<keyword evidence="10 16" id="KW-1133">Transmembrane helix</keyword>
<dbReference type="InterPro" id="IPR001750">
    <property type="entry name" value="ND/Mrp_TM"/>
</dbReference>
<accession>G1C5J7</accession>
<comment type="catalytic activity">
    <reaction evidence="15 16">
        <text>a ubiquinone + NADH + 5 H(+)(in) = a ubiquinol + NAD(+) + 4 H(+)(out)</text>
        <dbReference type="Rhea" id="RHEA:29091"/>
        <dbReference type="Rhea" id="RHEA-COMP:9565"/>
        <dbReference type="Rhea" id="RHEA-COMP:9566"/>
        <dbReference type="ChEBI" id="CHEBI:15378"/>
        <dbReference type="ChEBI" id="CHEBI:16389"/>
        <dbReference type="ChEBI" id="CHEBI:17976"/>
        <dbReference type="ChEBI" id="CHEBI:57540"/>
        <dbReference type="ChEBI" id="CHEBI:57945"/>
        <dbReference type="EC" id="7.1.1.2"/>
    </reaction>
</comment>
<evidence type="ECO:0000256" key="15">
    <source>
        <dbReference type="ARBA" id="ARBA00049551"/>
    </source>
</evidence>
<dbReference type="EC" id="7.1.1.2" evidence="3 16"/>
<evidence type="ECO:0000256" key="16">
    <source>
        <dbReference type="RuleBase" id="RU003297"/>
    </source>
</evidence>
<feature type="transmembrane region" description="Helical" evidence="16">
    <location>
        <begin position="12"/>
        <end position="31"/>
    </location>
</feature>
<evidence type="ECO:0000256" key="8">
    <source>
        <dbReference type="ARBA" id="ARBA00022967"/>
    </source>
</evidence>
<evidence type="ECO:0000259" key="17">
    <source>
        <dbReference type="Pfam" id="PF00361"/>
    </source>
</evidence>
<keyword evidence="9 16" id="KW-0249">Electron transport</keyword>
<feature type="transmembrane region" description="Helical" evidence="16">
    <location>
        <begin position="262"/>
        <end position="282"/>
    </location>
</feature>
<dbReference type="PANTHER" id="PTHR43507">
    <property type="entry name" value="NADH-UBIQUINONE OXIDOREDUCTASE CHAIN 4"/>
    <property type="match status" value="1"/>
</dbReference>
<organism evidence="18">
    <name type="scientific">Opisthorchis viverrini</name>
    <name type="common">Southeast Asian liver fluke</name>
    <dbReference type="NCBI Taxonomy" id="6198"/>
    <lineage>
        <taxon>Eukaryota</taxon>
        <taxon>Metazoa</taxon>
        <taxon>Spiralia</taxon>
        <taxon>Lophotrochozoa</taxon>
        <taxon>Platyhelminthes</taxon>
        <taxon>Trematoda</taxon>
        <taxon>Digenea</taxon>
        <taxon>Opisthorchiida</taxon>
        <taxon>Opisthorchiata</taxon>
        <taxon>Opisthorchiidae</taxon>
        <taxon>Opisthorchis</taxon>
    </lineage>
</organism>
<evidence type="ECO:0000256" key="11">
    <source>
        <dbReference type="ARBA" id="ARBA00023027"/>
    </source>
</evidence>
<evidence type="ECO:0000256" key="2">
    <source>
        <dbReference type="ARBA" id="ARBA00009025"/>
    </source>
</evidence>
<keyword evidence="7 16" id="KW-0812">Transmembrane</keyword>
<evidence type="ECO:0000256" key="3">
    <source>
        <dbReference type="ARBA" id="ARBA00012944"/>
    </source>
</evidence>
<name>G1C5J7_OPIVI</name>
<evidence type="ECO:0000256" key="7">
    <source>
        <dbReference type="ARBA" id="ARBA00022692"/>
    </source>
</evidence>
<feature type="transmembrane region" description="Helical" evidence="16">
    <location>
        <begin position="288"/>
        <end position="308"/>
    </location>
</feature>
<dbReference type="Pfam" id="PF00361">
    <property type="entry name" value="Proton_antipo_M"/>
    <property type="match status" value="1"/>
</dbReference>
<evidence type="ECO:0000256" key="6">
    <source>
        <dbReference type="ARBA" id="ARBA00022660"/>
    </source>
</evidence>
<feature type="transmembrane region" description="Helical" evidence="16">
    <location>
        <begin position="126"/>
        <end position="150"/>
    </location>
</feature>
<feature type="transmembrane region" description="Helical" evidence="16">
    <location>
        <begin position="43"/>
        <end position="71"/>
    </location>
</feature>
<dbReference type="GO" id="GO:0003954">
    <property type="term" value="F:NADH dehydrogenase activity"/>
    <property type="evidence" value="ECO:0007669"/>
    <property type="project" value="TreeGrafter"/>
</dbReference>
<feature type="transmembrane region" description="Helical" evidence="16">
    <location>
        <begin position="170"/>
        <end position="193"/>
    </location>
</feature>
<dbReference type="AlphaFoldDB" id="G1C5J7"/>
<evidence type="ECO:0000256" key="1">
    <source>
        <dbReference type="ARBA" id="ARBA00004225"/>
    </source>
</evidence>
<dbReference type="InterPro" id="IPR003918">
    <property type="entry name" value="NADH_UbQ_OxRdtase"/>
</dbReference>
<keyword evidence="14 16" id="KW-0472">Membrane</keyword>
<evidence type="ECO:0000256" key="5">
    <source>
        <dbReference type="ARBA" id="ARBA00022448"/>
    </source>
</evidence>
<dbReference type="GO" id="GO:0048039">
    <property type="term" value="F:ubiquinone binding"/>
    <property type="evidence" value="ECO:0007669"/>
    <property type="project" value="TreeGrafter"/>
</dbReference>
<feature type="transmembrane region" description="Helical" evidence="16">
    <location>
        <begin position="367"/>
        <end position="391"/>
    </location>
</feature>
<feature type="transmembrane region" description="Helical" evidence="16">
    <location>
        <begin position="77"/>
        <end position="105"/>
    </location>
</feature>
<evidence type="ECO:0000313" key="18">
    <source>
        <dbReference type="EMBL" id="AEE60498.1"/>
    </source>
</evidence>
<dbReference type="GO" id="GO:0015990">
    <property type="term" value="P:electron transport coupled proton transport"/>
    <property type="evidence" value="ECO:0007669"/>
    <property type="project" value="TreeGrafter"/>
</dbReference>
<evidence type="ECO:0000256" key="13">
    <source>
        <dbReference type="ARBA" id="ARBA00023128"/>
    </source>
</evidence>
<comment type="function">
    <text evidence="16">Core subunit of the mitochondrial membrane respiratory chain NADH dehydrogenase (Complex I) which catalyzes electron transfer from NADH through the respiratory chain, using ubiquinone as an electron acceptor. Essential for the catalytic activity and assembly of complex I.</text>
</comment>
<keyword evidence="12 16" id="KW-0830">Ubiquinone</keyword>
<feature type="transmembrane region" description="Helical" evidence="16">
    <location>
        <begin position="329"/>
        <end position="347"/>
    </location>
</feature>
<keyword evidence="5 16" id="KW-0813">Transport</keyword>
<sequence>MGFKWVDWYSGLVGFVFSGLLWIIVSHMMFLRGLSLQQVGLAFGGVFCFDVISFYLVLLSILLCVSLFFWWGGINLVSGLMIGLSLLFSLLCYCCVSALWFWVFYEMSILPLLVLLVLESPYSERYIASWYFLGYIVFTSLPMLLCFFYLSLAAGSFDLRFWGSMSEVSLVVGVSLSVMFITKIPLFPFHVWLPIVHAEASSPVSVCLSGYVMKLGVLGVCRFCASVLPSLVFSFEYILVCFFFALLFFFSASRELDGKRWLAFMSLCHILIAAGCLCVGGHLLGAIPFVYCLGHGISAGVTFLFLWLSYEICGTRNLFLLKSAVSGSLFLRVLTGFCLCTVCSLPVTVQFFCEVLFLGEAFMKSILFGVVLFLYLFFGGLIPLFLMALVLTRHWDINYGGRYVGSGVASLWFLIVWSFALFLII</sequence>
<comment type="subcellular location">
    <subcellularLocation>
        <location evidence="1 16">Mitochondrion membrane</location>
        <topology evidence="1 16">Multi-pass membrane protein</topology>
    </subcellularLocation>
</comment>
<dbReference type="EMBL" id="JF739555">
    <property type="protein sequence ID" value="AEE60498.1"/>
    <property type="molecule type" value="Genomic_DNA"/>
</dbReference>
<feature type="transmembrane region" description="Helical" evidence="16">
    <location>
        <begin position="231"/>
        <end position="250"/>
    </location>
</feature>
<evidence type="ECO:0000256" key="10">
    <source>
        <dbReference type="ARBA" id="ARBA00022989"/>
    </source>
</evidence>
<dbReference type="GO" id="GO:0031966">
    <property type="term" value="C:mitochondrial membrane"/>
    <property type="evidence" value="ECO:0007669"/>
    <property type="project" value="UniProtKB-SubCell"/>
</dbReference>
<comment type="similarity">
    <text evidence="2 16">Belongs to the complex I subunit 4 family.</text>
</comment>
<dbReference type="PANTHER" id="PTHR43507:SF20">
    <property type="entry name" value="NADH-UBIQUINONE OXIDOREDUCTASE CHAIN 4"/>
    <property type="match status" value="1"/>
</dbReference>
<dbReference type="GO" id="GO:0042773">
    <property type="term" value="P:ATP synthesis coupled electron transport"/>
    <property type="evidence" value="ECO:0007669"/>
    <property type="project" value="InterPro"/>
</dbReference>
<geneLocation type="mitochondrion" evidence="18"/>
<dbReference type="GO" id="GO:0008137">
    <property type="term" value="F:NADH dehydrogenase (ubiquinone) activity"/>
    <property type="evidence" value="ECO:0007669"/>
    <property type="project" value="UniProtKB-UniRule"/>
</dbReference>
<evidence type="ECO:0000256" key="12">
    <source>
        <dbReference type="ARBA" id="ARBA00023075"/>
    </source>
</evidence>
<proteinExistence type="inferred from homology"/>
<gene>
    <name evidence="18" type="primary">ND4</name>
</gene>
<protein>
    <recommendedName>
        <fullName evidence="4 16">NADH-ubiquinone oxidoreductase chain 4</fullName>
        <ecNumber evidence="3 16">7.1.1.2</ecNumber>
    </recommendedName>
</protein>
<evidence type="ECO:0000256" key="9">
    <source>
        <dbReference type="ARBA" id="ARBA00022982"/>
    </source>
</evidence>
<keyword evidence="8" id="KW-1278">Translocase</keyword>
<dbReference type="PRINTS" id="PR01437">
    <property type="entry name" value="NUOXDRDTASE4"/>
</dbReference>